<keyword evidence="1 7" id="KW-0963">Cytoplasm</keyword>
<dbReference type="GO" id="GO:0004595">
    <property type="term" value="F:pantetheine-phosphate adenylyltransferase activity"/>
    <property type="evidence" value="ECO:0007669"/>
    <property type="project" value="UniProtKB-UniRule"/>
</dbReference>
<dbReference type="KEGG" id="mzi:HWN40_11770"/>
<dbReference type="Pfam" id="PF01467">
    <property type="entry name" value="CTP_transf_like"/>
    <property type="match status" value="1"/>
</dbReference>
<dbReference type="InterPro" id="IPR023540">
    <property type="entry name" value="PPAT_arch"/>
</dbReference>
<name>A0A7D5E904_9EURY</name>
<dbReference type="InterPro" id="IPR014729">
    <property type="entry name" value="Rossmann-like_a/b/a_fold"/>
</dbReference>
<dbReference type="EC" id="2.7.7.3" evidence="7"/>
<keyword evidence="5 7" id="KW-0067">ATP-binding</keyword>
<evidence type="ECO:0000256" key="5">
    <source>
        <dbReference type="ARBA" id="ARBA00022840"/>
    </source>
</evidence>
<dbReference type="RefSeq" id="WP_176965913.1">
    <property type="nucleotide sequence ID" value="NZ_CP058215.1"/>
</dbReference>
<evidence type="ECO:0000256" key="6">
    <source>
        <dbReference type="ARBA" id="ARBA00022993"/>
    </source>
</evidence>
<proteinExistence type="inferred from homology"/>
<dbReference type="GO" id="GO:0015937">
    <property type="term" value="P:coenzyme A biosynthetic process"/>
    <property type="evidence" value="ECO:0007669"/>
    <property type="project" value="UniProtKB-UniRule"/>
</dbReference>
<comment type="subcellular location">
    <subcellularLocation>
        <location evidence="7">Cytoplasm</location>
    </subcellularLocation>
</comment>
<dbReference type="Proteomes" id="UP000509594">
    <property type="component" value="Chromosome"/>
</dbReference>
<gene>
    <name evidence="7" type="primary">coaD</name>
    <name evidence="9" type="ORF">HWN40_11770</name>
</gene>
<dbReference type="EMBL" id="CP058215">
    <property type="protein sequence ID" value="QLC50858.1"/>
    <property type="molecule type" value="Genomic_DNA"/>
</dbReference>
<evidence type="ECO:0000256" key="7">
    <source>
        <dbReference type="HAMAP-Rule" id="MF_00647"/>
    </source>
</evidence>
<dbReference type="GeneID" id="55822363"/>
<evidence type="ECO:0000256" key="1">
    <source>
        <dbReference type="ARBA" id="ARBA00022490"/>
    </source>
</evidence>
<evidence type="ECO:0000313" key="9">
    <source>
        <dbReference type="EMBL" id="QLC50858.1"/>
    </source>
</evidence>
<dbReference type="HAMAP" id="MF_00647">
    <property type="entry name" value="PPAT_arch"/>
    <property type="match status" value="1"/>
</dbReference>
<dbReference type="GO" id="GO:0005737">
    <property type="term" value="C:cytoplasm"/>
    <property type="evidence" value="ECO:0007669"/>
    <property type="project" value="UniProtKB-SubCell"/>
</dbReference>
<accession>A0A7D5E904</accession>
<comment type="pathway">
    <text evidence="7">Cofactor biosynthesis; coenzyme A biosynthesis.</text>
</comment>
<keyword evidence="4 7" id="KW-0547">Nucleotide-binding</keyword>
<keyword evidence="6 7" id="KW-0173">Coenzyme A biosynthesis</keyword>
<comment type="similarity">
    <text evidence="7">Belongs to the eukaryotic CoaD family.</text>
</comment>
<dbReference type="Gene3D" id="3.40.50.620">
    <property type="entry name" value="HUPs"/>
    <property type="match status" value="1"/>
</dbReference>
<comment type="catalytic activity">
    <reaction evidence="7">
        <text>(R)-4'-phosphopantetheine + ATP + H(+) = 3'-dephospho-CoA + diphosphate</text>
        <dbReference type="Rhea" id="RHEA:19801"/>
        <dbReference type="ChEBI" id="CHEBI:15378"/>
        <dbReference type="ChEBI" id="CHEBI:30616"/>
        <dbReference type="ChEBI" id="CHEBI:33019"/>
        <dbReference type="ChEBI" id="CHEBI:57328"/>
        <dbReference type="ChEBI" id="CHEBI:61723"/>
        <dbReference type="EC" id="2.7.7.3"/>
    </reaction>
</comment>
<sequence length="153" mass="17216">MTRVVVGGTFECLHKGHRALLKKAFELAGNGEVDIGLTSDEMANKRDRMVPDYSARRSRLLEYLGQIAGEDTDYNVIELNDPYGKTLDEDYDYIVVSPETYPVAIRINNIRKDKNMSSLAIVKVDFVMADDEKPISSTRVVRGEIDINGHLVH</sequence>
<reference evidence="9 10" key="1">
    <citation type="submission" date="2020-06" db="EMBL/GenBank/DDBJ databases">
        <title>Methanolobus halotolerans sp. nov., isolated from a saline lake Tus in Siberia.</title>
        <authorList>
            <person name="Shen Y."/>
            <person name="Chen S.-C."/>
            <person name="Lai M.-C."/>
            <person name="Huang H.-H."/>
            <person name="Chiu H.-H."/>
            <person name="Tang S.-L."/>
            <person name="Rogozin D.Y."/>
            <person name="Degermendzhy A.G."/>
        </authorList>
    </citation>
    <scope>NUCLEOTIDE SEQUENCE [LARGE SCALE GENOMIC DNA]</scope>
    <source>
        <strain evidence="9 10">DSM 21339</strain>
    </source>
</reference>
<feature type="domain" description="Cytidyltransferase-like" evidence="8">
    <location>
        <begin position="5"/>
        <end position="142"/>
    </location>
</feature>
<evidence type="ECO:0000259" key="8">
    <source>
        <dbReference type="Pfam" id="PF01467"/>
    </source>
</evidence>
<dbReference type="AlphaFoldDB" id="A0A7D5E904"/>
<dbReference type="SUPFAM" id="SSF52374">
    <property type="entry name" value="Nucleotidylyl transferase"/>
    <property type="match status" value="1"/>
</dbReference>
<evidence type="ECO:0000256" key="2">
    <source>
        <dbReference type="ARBA" id="ARBA00022679"/>
    </source>
</evidence>
<dbReference type="UniPathway" id="UPA00241"/>
<dbReference type="GO" id="GO:0005524">
    <property type="term" value="F:ATP binding"/>
    <property type="evidence" value="ECO:0007669"/>
    <property type="project" value="UniProtKB-KW"/>
</dbReference>
<dbReference type="NCBIfam" id="NF001985">
    <property type="entry name" value="PRK00777.1"/>
    <property type="match status" value="1"/>
</dbReference>
<protein>
    <recommendedName>
        <fullName evidence="7">Phosphopantetheine adenylyltransferase</fullName>
        <ecNumber evidence="7">2.7.7.3</ecNumber>
    </recommendedName>
    <alternativeName>
        <fullName evidence="7">Dephospho-CoA pyrophosphorylase</fullName>
    </alternativeName>
    <alternativeName>
        <fullName evidence="7">Pantetheine-phosphate adenylyltransferase</fullName>
        <shortName evidence="7">PPAT</shortName>
    </alternativeName>
</protein>
<keyword evidence="10" id="KW-1185">Reference proteome</keyword>
<evidence type="ECO:0000256" key="4">
    <source>
        <dbReference type="ARBA" id="ARBA00022741"/>
    </source>
</evidence>
<dbReference type="OrthoDB" id="53228at2157"/>
<evidence type="ECO:0000313" key="10">
    <source>
        <dbReference type="Proteomes" id="UP000509594"/>
    </source>
</evidence>
<organism evidence="9 10">
    <name type="scientific">Methanolobus zinderi</name>
    <dbReference type="NCBI Taxonomy" id="536044"/>
    <lineage>
        <taxon>Archaea</taxon>
        <taxon>Methanobacteriati</taxon>
        <taxon>Methanobacteriota</taxon>
        <taxon>Stenosarchaea group</taxon>
        <taxon>Methanomicrobia</taxon>
        <taxon>Methanosarcinales</taxon>
        <taxon>Methanosarcinaceae</taxon>
        <taxon>Methanolobus</taxon>
    </lineage>
</organism>
<comment type="function">
    <text evidence="7">Reversibly transfers an adenylyl group from ATP to 4'-phosphopantetheine, yielding dephospho-CoA (dPCoA) and pyrophosphate.</text>
</comment>
<keyword evidence="3 7" id="KW-0548">Nucleotidyltransferase</keyword>
<evidence type="ECO:0000256" key="3">
    <source>
        <dbReference type="ARBA" id="ARBA00022695"/>
    </source>
</evidence>
<dbReference type="InterPro" id="IPR004821">
    <property type="entry name" value="Cyt_trans-like"/>
</dbReference>
<dbReference type="NCBIfam" id="TIGR00125">
    <property type="entry name" value="cyt_tran_rel"/>
    <property type="match status" value="1"/>
</dbReference>
<keyword evidence="2 7" id="KW-0808">Transferase</keyword>